<name>A0A087M4C8_9HYPH</name>
<dbReference type="RefSeq" id="WP_035080719.1">
    <property type="nucleotide sequence ID" value="NZ_JQGC01000005.1"/>
</dbReference>
<evidence type="ECO:0000313" key="1">
    <source>
        <dbReference type="EMBL" id="KFL31731.1"/>
    </source>
</evidence>
<sequence length="83" mass="9746">MAVSFDLIFAEPFDPCTALAALRPAFMKMRLEGQPQKIMFRDREVWFHKPDLNAWTEVMNDLERQCREKKGLPPRRFAITAGY</sequence>
<protein>
    <submittedName>
        <fullName evidence="1">Uncharacterized protein</fullName>
    </submittedName>
</protein>
<reference evidence="1 2" key="1">
    <citation type="submission" date="2014-08" db="EMBL/GenBank/DDBJ databases">
        <authorList>
            <person name="Hassan Y.I."/>
            <person name="Lepp D."/>
            <person name="Zhou T."/>
        </authorList>
    </citation>
    <scope>NUCLEOTIDE SEQUENCE [LARGE SCALE GENOMIC DNA]</scope>
    <source>
        <strain evidence="1 2">IFO13584</strain>
    </source>
</reference>
<dbReference type="AlphaFoldDB" id="A0A087M4C8"/>
<proteinExistence type="predicted"/>
<dbReference type="Proteomes" id="UP000028981">
    <property type="component" value="Unassembled WGS sequence"/>
</dbReference>
<dbReference type="EMBL" id="JQGC01000005">
    <property type="protein sequence ID" value="KFL31731.1"/>
    <property type="molecule type" value="Genomic_DNA"/>
</dbReference>
<evidence type="ECO:0000313" key="2">
    <source>
        <dbReference type="Proteomes" id="UP000028981"/>
    </source>
</evidence>
<gene>
    <name evidence="1" type="ORF">JP75_06585</name>
</gene>
<organism evidence="1 2">
    <name type="scientific">Devosia riboflavina</name>
    <dbReference type="NCBI Taxonomy" id="46914"/>
    <lineage>
        <taxon>Bacteria</taxon>
        <taxon>Pseudomonadati</taxon>
        <taxon>Pseudomonadota</taxon>
        <taxon>Alphaproteobacteria</taxon>
        <taxon>Hyphomicrobiales</taxon>
        <taxon>Devosiaceae</taxon>
        <taxon>Devosia</taxon>
    </lineage>
</organism>
<comment type="caution">
    <text evidence="1">The sequence shown here is derived from an EMBL/GenBank/DDBJ whole genome shotgun (WGS) entry which is preliminary data.</text>
</comment>
<dbReference type="OrthoDB" id="8454511at2"/>
<keyword evidence="2" id="KW-1185">Reference proteome</keyword>
<dbReference type="STRING" id="46914.JP75_06585"/>
<accession>A0A087M4C8</accession>